<gene>
    <name evidence="2" type="ORF">NDU88_000538</name>
</gene>
<evidence type="ECO:0000313" key="2">
    <source>
        <dbReference type="EMBL" id="KAJ1196672.1"/>
    </source>
</evidence>
<name>A0AAV7V5P5_PLEWA</name>
<keyword evidence="3" id="KW-1185">Reference proteome</keyword>
<organism evidence="2 3">
    <name type="scientific">Pleurodeles waltl</name>
    <name type="common">Iberian ribbed newt</name>
    <dbReference type="NCBI Taxonomy" id="8319"/>
    <lineage>
        <taxon>Eukaryota</taxon>
        <taxon>Metazoa</taxon>
        <taxon>Chordata</taxon>
        <taxon>Craniata</taxon>
        <taxon>Vertebrata</taxon>
        <taxon>Euteleostomi</taxon>
        <taxon>Amphibia</taxon>
        <taxon>Batrachia</taxon>
        <taxon>Caudata</taxon>
        <taxon>Salamandroidea</taxon>
        <taxon>Salamandridae</taxon>
        <taxon>Pleurodelinae</taxon>
        <taxon>Pleurodeles</taxon>
    </lineage>
</organism>
<proteinExistence type="predicted"/>
<dbReference type="AlphaFoldDB" id="A0AAV7V5P5"/>
<dbReference type="EMBL" id="JANPWB010000003">
    <property type="protein sequence ID" value="KAJ1196672.1"/>
    <property type="molecule type" value="Genomic_DNA"/>
</dbReference>
<evidence type="ECO:0000313" key="3">
    <source>
        <dbReference type="Proteomes" id="UP001066276"/>
    </source>
</evidence>
<protein>
    <submittedName>
        <fullName evidence="2">Uncharacterized protein</fullName>
    </submittedName>
</protein>
<comment type="caution">
    <text evidence="2">The sequence shown here is derived from an EMBL/GenBank/DDBJ whole genome shotgun (WGS) entry which is preliminary data.</text>
</comment>
<feature type="compositionally biased region" description="Low complexity" evidence="1">
    <location>
        <begin position="21"/>
        <end position="32"/>
    </location>
</feature>
<feature type="region of interest" description="Disordered" evidence="1">
    <location>
        <begin position="21"/>
        <end position="84"/>
    </location>
</feature>
<dbReference type="Proteomes" id="UP001066276">
    <property type="component" value="Chromosome 2_1"/>
</dbReference>
<evidence type="ECO:0000256" key="1">
    <source>
        <dbReference type="SAM" id="MobiDB-lite"/>
    </source>
</evidence>
<reference evidence="2" key="1">
    <citation type="journal article" date="2022" name="bioRxiv">
        <title>Sequencing and chromosome-scale assembly of the giantPleurodeles waltlgenome.</title>
        <authorList>
            <person name="Brown T."/>
            <person name="Elewa A."/>
            <person name="Iarovenko S."/>
            <person name="Subramanian E."/>
            <person name="Araus A.J."/>
            <person name="Petzold A."/>
            <person name="Susuki M."/>
            <person name="Suzuki K.-i.T."/>
            <person name="Hayashi T."/>
            <person name="Toyoda A."/>
            <person name="Oliveira C."/>
            <person name="Osipova E."/>
            <person name="Leigh N.D."/>
            <person name="Simon A."/>
            <person name="Yun M.H."/>
        </authorList>
    </citation>
    <scope>NUCLEOTIDE SEQUENCE</scope>
    <source>
        <strain evidence="2">20211129_DDA</strain>
        <tissue evidence="2">Liver</tissue>
    </source>
</reference>
<accession>A0AAV7V5P5</accession>
<sequence>MLWLGTGSLGVCPGGSGAAHLPGSAPGSSGLSRTAALNYGSPRSPRGGPGRRCLAPAPAPDKALGRSRQGSRLPGRPTTLHPRRQHGWPLGALHSLQCVVSSTPLGSARATGTFFFCYRGADFLFWASPEPRTGDPLGSPSPWQRVLVAHRSHQCSGWAPDPLVCVPVGPGPPTSRVVRPAVQACPARPHSITAVHGLREGDQAAAVSRPHQLRTRLLGVPGRVPDSPEGRQLFIHGGSMDGP</sequence>